<dbReference type="Proteomes" id="UP000181962">
    <property type="component" value="Chromosome"/>
</dbReference>
<proteinExistence type="predicted"/>
<gene>
    <name evidence="2" type="ORF">BKD09_15210</name>
</gene>
<organism evidence="2 3">
    <name type="scientific">Bradyrhizobium japonicum</name>
    <dbReference type="NCBI Taxonomy" id="375"/>
    <lineage>
        <taxon>Bacteria</taxon>
        <taxon>Pseudomonadati</taxon>
        <taxon>Pseudomonadota</taxon>
        <taxon>Alphaproteobacteria</taxon>
        <taxon>Hyphomicrobiales</taxon>
        <taxon>Nitrobacteraceae</taxon>
        <taxon>Bradyrhizobium</taxon>
    </lineage>
</organism>
<sequence>MTTVNFRSGNQREGLVSVVRLMLKHCRVVVTMRGHKKRRSVADIVGQTSHARKRRLRWLEEDPTTETDPARGTGP</sequence>
<accession>A0A1L3F8N3</accession>
<dbReference type="AlphaFoldDB" id="A0A1L3F8N3"/>
<feature type="region of interest" description="Disordered" evidence="1">
    <location>
        <begin position="46"/>
        <end position="75"/>
    </location>
</feature>
<evidence type="ECO:0000313" key="3">
    <source>
        <dbReference type="Proteomes" id="UP000181962"/>
    </source>
</evidence>
<evidence type="ECO:0000313" key="2">
    <source>
        <dbReference type="EMBL" id="APG09686.1"/>
    </source>
</evidence>
<dbReference type="EMBL" id="CP017637">
    <property type="protein sequence ID" value="APG09686.1"/>
    <property type="molecule type" value="Genomic_DNA"/>
</dbReference>
<protein>
    <submittedName>
        <fullName evidence="2">Uncharacterized protein</fullName>
    </submittedName>
</protein>
<name>A0A1L3F8N3_BRAJP</name>
<reference evidence="2 3" key="1">
    <citation type="submission" date="2016-11" db="EMBL/GenBank/DDBJ databases">
        <title>Complete Genome Sequence of Bradyrhizobium sp. strain J5, an isolated from soybean nodule in Hokkaido.</title>
        <authorList>
            <person name="Kanehara K."/>
        </authorList>
    </citation>
    <scope>NUCLEOTIDE SEQUENCE [LARGE SCALE GENOMIC DNA]</scope>
    <source>
        <strain evidence="2 3">J5</strain>
    </source>
</reference>
<evidence type="ECO:0000256" key="1">
    <source>
        <dbReference type="SAM" id="MobiDB-lite"/>
    </source>
</evidence>